<dbReference type="InterPro" id="IPR020945">
    <property type="entry name" value="DMSO/NO3_reduct_chaperone"/>
</dbReference>
<dbReference type="InterPro" id="IPR050289">
    <property type="entry name" value="TorD/DmsD_chaperones"/>
</dbReference>
<evidence type="ECO:0000256" key="1">
    <source>
        <dbReference type="ARBA" id="ARBA00023186"/>
    </source>
</evidence>
<gene>
    <name evidence="2" type="ORF">NHU_04385</name>
</gene>
<keyword evidence="2" id="KW-0614">Plasmid</keyword>
<organism evidence="2 3">
    <name type="scientific">Rhodovulum sulfidophilum</name>
    <name type="common">Rhodobacter sulfidophilus</name>
    <dbReference type="NCBI Taxonomy" id="35806"/>
    <lineage>
        <taxon>Bacteria</taxon>
        <taxon>Pseudomonadati</taxon>
        <taxon>Pseudomonadota</taxon>
        <taxon>Alphaproteobacteria</taxon>
        <taxon>Rhodobacterales</taxon>
        <taxon>Paracoccaceae</taxon>
        <taxon>Rhodovulum</taxon>
    </lineage>
</organism>
<keyword evidence="1" id="KW-0143">Chaperone</keyword>
<dbReference type="eggNOG" id="COG3381">
    <property type="taxonomic scope" value="Bacteria"/>
</dbReference>
<dbReference type="Pfam" id="PF02613">
    <property type="entry name" value="Nitrate_red_del"/>
    <property type="match status" value="1"/>
</dbReference>
<proteinExistence type="predicted"/>
<accession>A0A0D6B8R3</accession>
<evidence type="ECO:0000313" key="3">
    <source>
        <dbReference type="Proteomes" id="UP000064912"/>
    </source>
</evidence>
<dbReference type="PATRIC" id="fig|35806.4.peg.4488"/>
<dbReference type="InterPro" id="IPR036411">
    <property type="entry name" value="TorD-like_sf"/>
</dbReference>
<dbReference type="EMBL" id="AP014801">
    <property type="protein sequence ID" value="BAQ71498.1"/>
    <property type="molecule type" value="Genomic_DNA"/>
</dbReference>
<sequence>MTEFLVDMSEEEAADLAFMAEFLASLLLTPPDRDCLQALRSMQGQVSLGRIGGYLGEETAVDAIRQILTAGSAEEVAVSLERRHTALFEGIFRQRSLPPYASAWDGTGRLCGPAVGRMQQILRDLDIHLEGSSEMPDHIGIQLATLAEALRRGRPDIAARLLDELDWCARFGAALIKADDTGFYGALARLVLAFKTLMTAGEAAAQPLHDPATARI</sequence>
<dbReference type="PANTHER" id="PTHR34227">
    <property type="entry name" value="CHAPERONE PROTEIN YCDY"/>
    <property type="match status" value="1"/>
</dbReference>
<dbReference type="RefSeq" id="WP_060836633.1">
    <property type="nucleotide sequence ID" value="NZ_JAAEAJ010000020.1"/>
</dbReference>
<protein>
    <submittedName>
        <fullName evidence="2">Dmso-membrane protein</fullName>
    </submittedName>
</protein>
<name>A0A0D6B8R3_RHOSU</name>
<reference evidence="2 3" key="1">
    <citation type="submission" date="2015-02" db="EMBL/GenBank/DDBJ databases">
        <title>Genome sequene of Rhodovulum sulfidophilum DSM 2351.</title>
        <authorList>
            <person name="Nagao N."/>
        </authorList>
    </citation>
    <scope>NUCLEOTIDE SEQUENCE [LARGE SCALE GENOMIC DNA]</scope>
    <source>
        <strain evidence="2 3">DSM 2351</strain>
        <plasmid evidence="3">Plasmid Plasmid1 DNA</plasmid>
    </source>
</reference>
<dbReference type="AlphaFoldDB" id="A0A0D6B8R3"/>
<dbReference type="PANTHER" id="PTHR34227:SF1">
    <property type="entry name" value="DIMETHYL SULFOXIDE REDUCTASE CHAPERONE-RELATED"/>
    <property type="match status" value="1"/>
</dbReference>
<evidence type="ECO:0000313" key="2">
    <source>
        <dbReference type="EMBL" id="BAQ71498.1"/>
    </source>
</evidence>
<dbReference type="Proteomes" id="UP000064912">
    <property type="component" value="Plasmid Plasmid1"/>
</dbReference>
<geneLocation type="plasmid" evidence="3">
    <name>Plasmid1 DNA</name>
</geneLocation>
<dbReference type="SUPFAM" id="SSF89155">
    <property type="entry name" value="TorD-like"/>
    <property type="match status" value="1"/>
</dbReference>
<dbReference type="KEGG" id="rsu:NHU_04385"/>
<dbReference type="Gene3D" id="1.10.3480.10">
    <property type="entry name" value="TorD-like"/>
    <property type="match status" value="1"/>
</dbReference>